<dbReference type="AlphaFoldDB" id="A0A4Q9GTV4"/>
<dbReference type="InterPro" id="IPR036249">
    <property type="entry name" value="Thioredoxin-like_sf"/>
</dbReference>
<protein>
    <recommendedName>
        <fullName evidence="2">Thioredoxin-like fold domain-containing protein</fullName>
    </recommendedName>
</protein>
<reference evidence="4" key="1">
    <citation type="submission" date="2019-02" db="EMBL/GenBank/DDBJ databases">
        <title>Glaciihabitans arcticus sp. nov., a psychrotolerant bacterium isolated from polar soil.</title>
        <authorList>
            <person name="Dahal R.H."/>
        </authorList>
    </citation>
    <scope>NUCLEOTIDE SEQUENCE [LARGE SCALE GENOMIC DNA]</scope>
    <source>
        <strain evidence="4">RP-3-7</strain>
    </source>
</reference>
<keyword evidence="4" id="KW-1185">Reference proteome</keyword>
<dbReference type="Proteomes" id="UP000294194">
    <property type="component" value="Unassembled WGS sequence"/>
</dbReference>
<gene>
    <name evidence="3" type="ORF">EYE40_06340</name>
</gene>
<dbReference type="CDD" id="cd02972">
    <property type="entry name" value="DsbA_family"/>
    <property type="match status" value="1"/>
</dbReference>
<evidence type="ECO:0000313" key="3">
    <source>
        <dbReference type="EMBL" id="TBN57048.1"/>
    </source>
</evidence>
<accession>A0A4Q9GTV4</accession>
<sequence>MTPAPTTKRERRDEAREHARELREAAARRKRRNRWLIQGSVLLAAIAAAVIIVIVLMNVVKPAAASPLNMSSDGIQFLGDGDKIVPVETPALEVDESPTPTPQDPASGVSIVVYLDYQCPFCKDFETANGENIATWVAGGIASLEIHPVSFLDGTSQGNRYSSRAANAAACVANYEPTLYLGVNAALFVNQPTEGTTGMTDDQLLEVLASEGAESGDIQNCVRNESFKNWVTQATERARGPLPNSDLAEVENTPTVLVNGQLYVGSPTDATEFLTFVGSIDDAAATTE</sequence>
<keyword evidence="1" id="KW-0472">Membrane</keyword>
<dbReference type="RefSeq" id="WP_130981159.1">
    <property type="nucleotide sequence ID" value="NZ_SISG01000001.1"/>
</dbReference>
<proteinExistence type="predicted"/>
<organism evidence="3 4">
    <name type="scientific">Glaciihabitans arcticus</name>
    <dbReference type="NCBI Taxonomy" id="2668039"/>
    <lineage>
        <taxon>Bacteria</taxon>
        <taxon>Bacillati</taxon>
        <taxon>Actinomycetota</taxon>
        <taxon>Actinomycetes</taxon>
        <taxon>Micrococcales</taxon>
        <taxon>Microbacteriaceae</taxon>
        <taxon>Glaciihabitans</taxon>
    </lineage>
</organism>
<evidence type="ECO:0000313" key="4">
    <source>
        <dbReference type="Proteomes" id="UP000294194"/>
    </source>
</evidence>
<feature type="transmembrane region" description="Helical" evidence="1">
    <location>
        <begin position="35"/>
        <end position="60"/>
    </location>
</feature>
<dbReference type="Pfam" id="PF13462">
    <property type="entry name" value="Thioredoxin_4"/>
    <property type="match status" value="1"/>
</dbReference>
<keyword evidence="1" id="KW-0812">Transmembrane</keyword>
<evidence type="ECO:0000259" key="2">
    <source>
        <dbReference type="Pfam" id="PF13462"/>
    </source>
</evidence>
<name>A0A4Q9GTV4_9MICO</name>
<dbReference type="Gene3D" id="3.40.30.10">
    <property type="entry name" value="Glutaredoxin"/>
    <property type="match status" value="1"/>
</dbReference>
<dbReference type="InterPro" id="IPR012336">
    <property type="entry name" value="Thioredoxin-like_fold"/>
</dbReference>
<keyword evidence="1" id="KW-1133">Transmembrane helix</keyword>
<comment type="caution">
    <text evidence="3">The sequence shown here is derived from an EMBL/GenBank/DDBJ whole genome shotgun (WGS) entry which is preliminary data.</text>
</comment>
<evidence type="ECO:0000256" key="1">
    <source>
        <dbReference type="SAM" id="Phobius"/>
    </source>
</evidence>
<dbReference type="EMBL" id="SISG01000001">
    <property type="protein sequence ID" value="TBN57048.1"/>
    <property type="molecule type" value="Genomic_DNA"/>
</dbReference>
<feature type="domain" description="Thioredoxin-like fold" evidence="2">
    <location>
        <begin position="105"/>
        <end position="269"/>
    </location>
</feature>
<dbReference type="SUPFAM" id="SSF52833">
    <property type="entry name" value="Thioredoxin-like"/>
    <property type="match status" value="1"/>
</dbReference>